<keyword evidence="4" id="KW-0597">Phosphoprotein</keyword>
<feature type="transmembrane region" description="Helical" evidence="13">
    <location>
        <begin position="43"/>
        <end position="61"/>
    </location>
</feature>
<evidence type="ECO:0000313" key="16">
    <source>
        <dbReference type="Proteomes" id="UP000316905"/>
    </source>
</evidence>
<keyword evidence="16" id="KW-1185">Reference proteome</keyword>
<keyword evidence="6 13" id="KW-0812">Transmembrane</keyword>
<proteinExistence type="predicted"/>
<dbReference type="GO" id="GO:0000160">
    <property type="term" value="P:phosphorelay signal transduction system"/>
    <property type="evidence" value="ECO:0007669"/>
    <property type="project" value="UniProtKB-KW"/>
</dbReference>
<dbReference type="PANTHER" id="PTHR41523">
    <property type="entry name" value="TWO-COMPONENT SYSTEM SENSOR PROTEIN"/>
    <property type="match status" value="1"/>
</dbReference>
<reference evidence="15 16" key="1">
    <citation type="journal article" date="2015" name="Stand. Genomic Sci.">
        <title>Genomic Encyclopedia of Bacterial and Archaeal Type Strains, Phase III: the genomes of soil and plant-associated and newly described type strains.</title>
        <authorList>
            <person name="Whitman W.B."/>
            <person name="Woyke T."/>
            <person name="Klenk H.P."/>
            <person name="Zhou Y."/>
            <person name="Lilburn T.G."/>
            <person name="Beck B.J."/>
            <person name="De Vos P."/>
            <person name="Vandamme P."/>
            <person name="Eisen J.A."/>
            <person name="Garrity G."/>
            <person name="Hugenholtz P."/>
            <person name="Kyrpides N.C."/>
        </authorList>
    </citation>
    <scope>NUCLEOTIDE SEQUENCE [LARGE SCALE GENOMIC DNA]</scope>
    <source>
        <strain evidence="15 16">CGMCC 1.6858</strain>
    </source>
</reference>
<evidence type="ECO:0000256" key="8">
    <source>
        <dbReference type="ARBA" id="ARBA00022777"/>
    </source>
</evidence>
<evidence type="ECO:0000256" key="3">
    <source>
        <dbReference type="ARBA" id="ARBA00012438"/>
    </source>
</evidence>
<keyword evidence="5" id="KW-0808">Transferase</keyword>
<evidence type="ECO:0000256" key="10">
    <source>
        <dbReference type="ARBA" id="ARBA00022989"/>
    </source>
</evidence>
<dbReference type="InterPro" id="IPR036890">
    <property type="entry name" value="HATPase_C_sf"/>
</dbReference>
<dbReference type="InterPro" id="IPR005467">
    <property type="entry name" value="His_kinase_dom"/>
</dbReference>
<dbReference type="AlphaFoldDB" id="A0A562QKY6"/>
<feature type="transmembrane region" description="Helical" evidence="13">
    <location>
        <begin position="68"/>
        <end position="88"/>
    </location>
</feature>
<dbReference type="InterPro" id="IPR011495">
    <property type="entry name" value="Sig_transdc_His_kin_sub2_dim/P"/>
</dbReference>
<comment type="catalytic activity">
    <reaction evidence="1">
        <text>ATP + protein L-histidine = ADP + protein N-phospho-L-histidine.</text>
        <dbReference type="EC" id="2.7.13.3"/>
    </reaction>
</comment>
<evidence type="ECO:0000256" key="7">
    <source>
        <dbReference type="ARBA" id="ARBA00022741"/>
    </source>
</evidence>
<dbReference type="Gene3D" id="1.20.120.620">
    <property type="entry name" value="Backbone structure of the membrane domain of e. Coli histidine kinase receptor kdpd"/>
    <property type="match status" value="1"/>
</dbReference>
<dbReference type="InterPro" id="IPR025201">
    <property type="entry name" value="KdpD_TM"/>
</dbReference>
<feature type="transmembrane region" description="Helical" evidence="13">
    <location>
        <begin position="94"/>
        <end position="115"/>
    </location>
</feature>
<evidence type="ECO:0000256" key="13">
    <source>
        <dbReference type="SAM" id="Phobius"/>
    </source>
</evidence>
<evidence type="ECO:0000256" key="5">
    <source>
        <dbReference type="ARBA" id="ARBA00022679"/>
    </source>
</evidence>
<keyword evidence="9" id="KW-0067">ATP-binding</keyword>
<feature type="transmembrane region" description="Helical" evidence="13">
    <location>
        <begin position="17"/>
        <end position="37"/>
    </location>
</feature>
<dbReference type="InterPro" id="IPR038318">
    <property type="entry name" value="KdpD_sf"/>
</dbReference>
<dbReference type="Proteomes" id="UP000316905">
    <property type="component" value="Unassembled WGS sequence"/>
</dbReference>
<keyword evidence="7" id="KW-0547">Nucleotide-binding</keyword>
<dbReference type="GO" id="GO:0005524">
    <property type="term" value="F:ATP binding"/>
    <property type="evidence" value="ECO:0007669"/>
    <property type="project" value="UniProtKB-KW"/>
</dbReference>
<evidence type="ECO:0000256" key="9">
    <source>
        <dbReference type="ARBA" id="ARBA00022840"/>
    </source>
</evidence>
<comment type="subcellular location">
    <subcellularLocation>
        <location evidence="2">Membrane</location>
        <topology evidence="2">Multi-pass membrane protein</topology>
    </subcellularLocation>
</comment>
<keyword evidence="8 15" id="KW-0418">Kinase</keyword>
<organism evidence="15 16">
    <name type="scientific">Pseudomonas duriflava</name>
    <dbReference type="NCBI Taxonomy" id="459528"/>
    <lineage>
        <taxon>Bacteria</taxon>
        <taxon>Pseudomonadati</taxon>
        <taxon>Pseudomonadota</taxon>
        <taxon>Gammaproteobacteria</taxon>
        <taxon>Pseudomonadales</taxon>
        <taxon>Pseudomonadaceae</taxon>
        <taxon>Pseudomonas</taxon>
    </lineage>
</organism>
<feature type="domain" description="Histidine kinase" evidence="14">
    <location>
        <begin position="142"/>
        <end position="334"/>
    </location>
</feature>
<dbReference type="Pfam" id="PF07568">
    <property type="entry name" value="HisKA_2"/>
    <property type="match status" value="1"/>
</dbReference>
<keyword evidence="10 13" id="KW-1133">Transmembrane helix</keyword>
<name>A0A562QKY6_9PSED</name>
<keyword evidence="11" id="KW-0902">Two-component regulatory system</keyword>
<evidence type="ECO:0000256" key="11">
    <source>
        <dbReference type="ARBA" id="ARBA00023012"/>
    </source>
</evidence>
<dbReference type="EC" id="2.7.13.3" evidence="3"/>
<evidence type="ECO:0000256" key="2">
    <source>
        <dbReference type="ARBA" id="ARBA00004141"/>
    </source>
</evidence>
<evidence type="ECO:0000259" key="14">
    <source>
        <dbReference type="PROSITE" id="PS50109"/>
    </source>
</evidence>
<evidence type="ECO:0000256" key="1">
    <source>
        <dbReference type="ARBA" id="ARBA00000085"/>
    </source>
</evidence>
<gene>
    <name evidence="15" type="ORF">IQ22_00638</name>
</gene>
<evidence type="ECO:0000256" key="6">
    <source>
        <dbReference type="ARBA" id="ARBA00022692"/>
    </source>
</evidence>
<dbReference type="SMART" id="SM00387">
    <property type="entry name" value="HATPase_c"/>
    <property type="match status" value="1"/>
</dbReference>
<evidence type="ECO:0000256" key="12">
    <source>
        <dbReference type="ARBA" id="ARBA00023136"/>
    </source>
</evidence>
<accession>A0A562QKY6</accession>
<dbReference type="PROSITE" id="PS50109">
    <property type="entry name" value="HIS_KIN"/>
    <property type="match status" value="1"/>
</dbReference>
<sequence>MRECILRTTLMFRNRPWLAHVTGLLAFGLALFIRLGLSDVLSGGFPYLTFFPAVILTTFFCGTRPGVVCAMLSGVASWYFFITPAYSLHLDGQGILAMVFYAFIVSVDIALIHFMHVASDRLREQQAVTEGLYQQQRTMFQELQHRVANNMQFVAALLKMQRRKVSEDPIATAALDEARERLEMLAQIHRHLYAPERANLPVSQHLQELCTGLLEATGAKNIVCKVSAPPITLDLTRLTTLSLLVVEVMTNAVKHAFTTDAHGTITVQLEMTTPDTYSLIITDDGKGVPASFAKVSSKSLGLTIIQSLSSQLGGRVEYHSGQGTTVRVQFPVTA</sequence>
<protein>
    <recommendedName>
        <fullName evidence="3">histidine kinase</fullName>
        <ecNumber evidence="3">2.7.13.3</ecNumber>
    </recommendedName>
</protein>
<dbReference type="PANTHER" id="PTHR41523:SF8">
    <property type="entry name" value="ETHYLENE RESPONSE SENSOR PROTEIN"/>
    <property type="match status" value="1"/>
</dbReference>
<evidence type="ECO:0000256" key="4">
    <source>
        <dbReference type="ARBA" id="ARBA00022553"/>
    </source>
</evidence>
<keyword evidence="12 13" id="KW-0472">Membrane</keyword>
<dbReference type="SUPFAM" id="SSF55874">
    <property type="entry name" value="ATPase domain of HSP90 chaperone/DNA topoisomerase II/histidine kinase"/>
    <property type="match status" value="1"/>
</dbReference>
<dbReference type="Pfam" id="PF02518">
    <property type="entry name" value="HATPase_c"/>
    <property type="match status" value="1"/>
</dbReference>
<dbReference type="InterPro" id="IPR003594">
    <property type="entry name" value="HATPase_dom"/>
</dbReference>
<dbReference type="Pfam" id="PF13493">
    <property type="entry name" value="DUF4118"/>
    <property type="match status" value="1"/>
</dbReference>
<evidence type="ECO:0000313" key="15">
    <source>
        <dbReference type="EMBL" id="TWI57422.1"/>
    </source>
</evidence>
<dbReference type="Gene3D" id="3.30.565.10">
    <property type="entry name" value="Histidine kinase-like ATPase, C-terminal domain"/>
    <property type="match status" value="1"/>
</dbReference>
<dbReference type="GO" id="GO:0016020">
    <property type="term" value="C:membrane"/>
    <property type="evidence" value="ECO:0007669"/>
    <property type="project" value="UniProtKB-SubCell"/>
</dbReference>
<comment type="caution">
    <text evidence="15">The sequence shown here is derived from an EMBL/GenBank/DDBJ whole genome shotgun (WGS) entry which is preliminary data.</text>
</comment>
<dbReference type="GO" id="GO:0004673">
    <property type="term" value="F:protein histidine kinase activity"/>
    <property type="evidence" value="ECO:0007669"/>
    <property type="project" value="UniProtKB-EC"/>
</dbReference>
<dbReference type="EMBL" id="VLKY01000002">
    <property type="protein sequence ID" value="TWI57422.1"/>
    <property type="molecule type" value="Genomic_DNA"/>
</dbReference>